<evidence type="ECO:0000313" key="1">
    <source>
        <dbReference type="EMBL" id="KAI0085726.1"/>
    </source>
</evidence>
<keyword evidence="2" id="KW-1185">Reference proteome</keyword>
<dbReference type="Proteomes" id="UP001055072">
    <property type="component" value="Unassembled WGS sequence"/>
</dbReference>
<gene>
    <name evidence="1" type="ORF">BDY19DRAFT_908928</name>
</gene>
<accession>A0ACB8TUR6</accession>
<proteinExistence type="predicted"/>
<sequence length="1033" mass="116506">MGPRDSRDGRRVWFELQNRAKSVGTDTRCYGLSNMLERPVNASGPPAALKIINGQLDAVQLAVKETVRANADFNMTMWSRMAPASLQRIIEAYAELTNMPRIGTYDNYMWSSCQLNLSEPQRASDEQPLGITNGRFGESHVDSRDSPTHLSCATVLSDIPSEEGWEPGRMHFLGVGCYTTLEPFKQFFFTGLQLHGSTRPTVPDSFKIPKWACRAMLISYPSQAFALGKVRHCFGVMPGKKTKTFYLPPDVYGGIHETPSDGYCTSHTSTAQDGTAVMDDASLVNFHARGLLSWAHWVMEFLPSRLQVEIDAERFLGAFTYRDGTKGRVPLKSWSMAPSSSVNEPYGDKHVDSQIEMLHTLYDRMAKGIPDLPPNTFKPEYLTERSCKSRPEAYKPPAKRLKTLPAYDEYNSVPLPPRPKRKSKRQSLKRKRERGGSNLESDDDIGSPVGSSHAVKQRKGQVLDNELDGGYNLRSSSRADKNSPHNSNEHFSPSGSKLHSVCGHSTPPYVDKELPPDSVRSSRPLDGDFDSSTSSSGSDGDDGNSEYFDEYSDDAQAGENTFTSSNGPLATTIRDHLSGEHASGVQVHDAVSPIPKENTRRLARIQRFCRSISEDNIKVELSKLLGAVDNIHAMRLETLGWSTSSLDQYQLVAQPYRMDPEDLSKYMAAFSMAKRQGESEVWTHLLRQRIILHEQRLARAVLDIEETLCTEIFNRGTFLRTPANWIERLLRDIHVRLVLKSTMNVSSHQYMSGIGTPHVSYSEPDWAVQERSWTSNRPSDAEFLRRTATYMGRILRCWFELPGSYLTRGRAQLVDTLVSKFGVGVLYLQQVWDIHRQLPRFIFRNPPHDYHSNLHNKDRPFDPSSMEDFVHAIDGMPATAVAQSNQLACFYASYLRLAQSFIHQVNAEHSVTPRSRSVDVFTPAQQALLDKPDSRICAREFSPSRQLMSCNVDKAFMRTRAGFFTSLVFRNISFNSEAFLNCPDALAKFMFNNLDEWNTYIADLHDYFSEEPEDYFCNRLALGQPLLGSILHL</sequence>
<protein>
    <submittedName>
        <fullName evidence="1">Uncharacterized protein</fullName>
    </submittedName>
</protein>
<comment type="caution">
    <text evidence="1">The sequence shown here is derived from an EMBL/GenBank/DDBJ whole genome shotgun (WGS) entry which is preliminary data.</text>
</comment>
<name>A0ACB8TUR6_9APHY</name>
<dbReference type="EMBL" id="MU274929">
    <property type="protein sequence ID" value="KAI0085726.1"/>
    <property type="molecule type" value="Genomic_DNA"/>
</dbReference>
<organism evidence="1 2">
    <name type="scientific">Irpex rosettiformis</name>
    <dbReference type="NCBI Taxonomy" id="378272"/>
    <lineage>
        <taxon>Eukaryota</taxon>
        <taxon>Fungi</taxon>
        <taxon>Dikarya</taxon>
        <taxon>Basidiomycota</taxon>
        <taxon>Agaricomycotina</taxon>
        <taxon>Agaricomycetes</taxon>
        <taxon>Polyporales</taxon>
        <taxon>Irpicaceae</taxon>
        <taxon>Irpex</taxon>
    </lineage>
</organism>
<evidence type="ECO:0000313" key="2">
    <source>
        <dbReference type="Proteomes" id="UP001055072"/>
    </source>
</evidence>
<reference evidence="1" key="1">
    <citation type="journal article" date="2021" name="Environ. Microbiol.">
        <title>Gene family expansions and transcriptome signatures uncover fungal adaptations to wood decay.</title>
        <authorList>
            <person name="Hage H."/>
            <person name="Miyauchi S."/>
            <person name="Viragh M."/>
            <person name="Drula E."/>
            <person name="Min B."/>
            <person name="Chaduli D."/>
            <person name="Navarro D."/>
            <person name="Favel A."/>
            <person name="Norest M."/>
            <person name="Lesage-Meessen L."/>
            <person name="Balint B."/>
            <person name="Merenyi Z."/>
            <person name="de Eugenio L."/>
            <person name="Morin E."/>
            <person name="Martinez A.T."/>
            <person name="Baldrian P."/>
            <person name="Stursova M."/>
            <person name="Martinez M.J."/>
            <person name="Novotny C."/>
            <person name="Magnuson J.K."/>
            <person name="Spatafora J.W."/>
            <person name="Maurice S."/>
            <person name="Pangilinan J."/>
            <person name="Andreopoulos W."/>
            <person name="LaButti K."/>
            <person name="Hundley H."/>
            <person name="Na H."/>
            <person name="Kuo A."/>
            <person name="Barry K."/>
            <person name="Lipzen A."/>
            <person name="Henrissat B."/>
            <person name="Riley R."/>
            <person name="Ahrendt S."/>
            <person name="Nagy L.G."/>
            <person name="Grigoriev I.V."/>
            <person name="Martin F."/>
            <person name="Rosso M.N."/>
        </authorList>
    </citation>
    <scope>NUCLEOTIDE SEQUENCE</scope>
    <source>
        <strain evidence="1">CBS 384.51</strain>
    </source>
</reference>